<name>A0A7J7KVH6_9MAGN</name>
<evidence type="ECO:0000259" key="1">
    <source>
        <dbReference type="Pfam" id="PF17921"/>
    </source>
</evidence>
<dbReference type="Proteomes" id="UP000541444">
    <property type="component" value="Unassembled WGS sequence"/>
</dbReference>
<keyword evidence="3" id="KW-1185">Reference proteome</keyword>
<evidence type="ECO:0000313" key="3">
    <source>
        <dbReference type="Proteomes" id="UP000541444"/>
    </source>
</evidence>
<protein>
    <recommendedName>
        <fullName evidence="1">Integrase zinc-binding domain-containing protein</fullName>
    </recommendedName>
</protein>
<dbReference type="OrthoDB" id="1741911at2759"/>
<comment type="caution">
    <text evidence="2">The sequence shown here is derived from an EMBL/GenBank/DDBJ whole genome shotgun (WGS) entry which is preliminary data.</text>
</comment>
<dbReference type="AlphaFoldDB" id="A0A7J7KVH6"/>
<dbReference type="EMBL" id="JACGCM010002866">
    <property type="protein sequence ID" value="KAF6134360.1"/>
    <property type="molecule type" value="Genomic_DNA"/>
</dbReference>
<feature type="domain" description="Integrase zinc-binding" evidence="1">
    <location>
        <begin position="2"/>
        <end position="51"/>
    </location>
</feature>
<sequence>MLRDLHEGICGSHTAGRTLANRVITQGVFWPGMRKQAEEYSRKCDAYQRHGNQSMQVMCTGRSSDGHSM</sequence>
<accession>A0A7J7KVH6</accession>
<dbReference type="Gene3D" id="1.10.340.70">
    <property type="match status" value="1"/>
</dbReference>
<organism evidence="2 3">
    <name type="scientific">Kingdonia uniflora</name>
    <dbReference type="NCBI Taxonomy" id="39325"/>
    <lineage>
        <taxon>Eukaryota</taxon>
        <taxon>Viridiplantae</taxon>
        <taxon>Streptophyta</taxon>
        <taxon>Embryophyta</taxon>
        <taxon>Tracheophyta</taxon>
        <taxon>Spermatophyta</taxon>
        <taxon>Magnoliopsida</taxon>
        <taxon>Ranunculales</taxon>
        <taxon>Circaeasteraceae</taxon>
        <taxon>Kingdonia</taxon>
    </lineage>
</organism>
<proteinExistence type="predicted"/>
<gene>
    <name evidence="2" type="ORF">GIB67_005752</name>
</gene>
<dbReference type="Pfam" id="PF17921">
    <property type="entry name" value="Integrase_H2C2"/>
    <property type="match status" value="1"/>
</dbReference>
<reference evidence="2 3" key="1">
    <citation type="journal article" date="2020" name="IScience">
        <title>Genome Sequencing of the Endangered Kingdonia uniflora (Circaeasteraceae, Ranunculales) Reveals Potential Mechanisms of Evolutionary Specialization.</title>
        <authorList>
            <person name="Sun Y."/>
            <person name="Deng T."/>
            <person name="Zhang A."/>
            <person name="Moore M.J."/>
            <person name="Landis J.B."/>
            <person name="Lin N."/>
            <person name="Zhang H."/>
            <person name="Zhang X."/>
            <person name="Huang J."/>
            <person name="Zhang X."/>
            <person name="Sun H."/>
            <person name="Wang H."/>
        </authorList>
    </citation>
    <scope>NUCLEOTIDE SEQUENCE [LARGE SCALE GENOMIC DNA]</scope>
    <source>
        <strain evidence="2">TB1705</strain>
        <tissue evidence="2">Leaf</tissue>
    </source>
</reference>
<evidence type="ECO:0000313" key="2">
    <source>
        <dbReference type="EMBL" id="KAF6134360.1"/>
    </source>
</evidence>
<dbReference type="InterPro" id="IPR041588">
    <property type="entry name" value="Integrase_H2C2"/>
</dbReference>